<protein>
    <submittedName>
        <fullName evidence="2">Uncharacterized protein</fullName>
    </submittedName>
</protein>
<dbReference type="AlphaFoldDB" id="A0A1K0G8M8"/>
<dbReference type="Proteomes" id="UP000179920">
    <property type="component" value="Chromosome XII"/>
</dbReference>
<dbReference type="EMBL" id="LT558128">
    <property type="protein sequence ID" value="SAM84117.1"/>
    <property type="molecule type" value="Genomic_DNA"/>
</dbReference>
<evidence type="ECO:0000313" key="3">
    <source>
        <dbReference type="EMBL" id="SYW79756.1"/>
    </source>
</evidence>
<evidence type="ECO:0000313" key="5">
    <source>
        <dbReference type="Proteomes" id="UP000658997"/>
    </source>
</evidence>
<evidence type="ECO:0000313" key="4">
    <source>
        <dbReference type="Proteomes" id="UP000179920"/>
    </source>
</evidence>
<feature type="compositionally biased region" description="Basic and acidic residues" evidence="1">
    <location>
        <begin position="101"/>
        <end position="119"/>
    </location>
</feature>
<reference evidence="3" key="3">
    <citation type="submission" date="2018-08" db="EMBL/GenBank/DDBJ databases">
        <authorList>
            <person name="Guldener U."/>
        </authorList>
    </citation>
    <scope>NUCLEOTIDE SEQUENCE</scope>
    <source>
        <strain evidence="3">UB2</strain>
    </source>
</reference>
<feature type="region of interest" description="Disordered" evidence="1">
    <location>
        <begin position="75"/>
        <end position="120"/>
    </location>
</feature>
<feature type="compositionally biased region" description="Basic and acidic residues" evidence="1">
    <location>
        <begin position="1"/>
        <end position="20"/>
    </location>
</feature>
<reference evidence="4" key="1">
    <citation type="submission" date="2016-04" db="EMBL/GenBank/DDBJ databases">
        <authorList>
            <person name="Guldener U."/>
            <person name="Guldener U."/>
        </authorList>
    </citation>
    <scope>NUCLEOTIDE SEQUENCE [LARGE SCALE GENOMIC DNA]</scope>
    <source>
        <strain evidence="4">UB2112</strain>
    </source>
</reference>
<proteinExistence type="predicted"/>
<name>A0A1K0G8M8_9BASI</name>
<feature type="region of interest" description="Disordered" evidence="1">
    <location>
        <begin position="1"/>
        <end position="21"/>
    </location>
</feature>
<evidence type="ECO:0000313" key="2">
    <source>
        <dbReference type="EMBL" id="SAM84117.1"/>
    </source>
</evidence>
<dbReference type="Proteomes" id="UP000658997">
    <property type="component" value="Unassembled WGS sequence"/>
</dbReference>
<reference evidence="2" key="2">
    <citation type="submission" date="2016-04" db="EMBL/GenBank/DDBJ databases">
        <authorList>
            <person name="Evans L.H."/>
            <person name="Alamgir A."/>
            <person name="Owens N."/>
            <person name="Weber N.D."/>
            <person name="Virtaneva K."/>
            <person name="Barbian K."/>
            <person name="Babar A."/>
            <person name="Rosenke K."/>
        </authorList>
    </citation>
    <scope>NUCLEOTIDE SEQUENCE</scope>
    <source>
        <strain evidence="2">UB2112</strain>
    </source>
</reference>
<organism evidence="2 4">
    <name type="scientific">Ustilago bromivora</name>
    <dbReference type="NCBI Taxonomy" id="307758"/>
    <lineage>
        <taxon>Eukaryota</taxon>
        <taxon>Fungi</taxon>
        <taxon>Dikarya</taxon>
        <taxon>Basidiomycota</taxon>
        <taxon>Ustilaginomycotina</taxon>
        <taxon>Ustilaginomycetes</taxon>
        <taxon>Ustilaginales</taxon>
        <taxon>Ustilaginaceae</taxon>
        <taxon>Ustilago</taxon>
    </lineage>
</organism>
<evidence type="ECO:0000256" key="1">
    <source>
        <dbReference type="SAM" id="MobiDB-lite"/>
    </source>
</evidence>
<dbReference type="EMBL" id="ULHB01000057">
    <property type="protein sequence ID" value="SYW79756.1"/>
    <property type="molecule type" value="Genomic_DNA"/>
</dbReference>
<keyword evidence="5" id="KW-1185">Reference proteome</keyword>
<feature type="compositionally biased region" description="Basic and acidic residues" evidence="1">
    <location>
        <begin position="80"/>
        <end position="90"/>
    </location>
</feature>
<accession>A0A1K0G8M8</accession>
<sequence length="144" mass="15425">MQPKERSVGPTDSRTEEAKHSIWALHPANFGDHEGGPKPEGIGLGCWEEEYGVVSLPRDGPDQQLSWRQLVPGNLAASKETGEGDSKGCGDDLMVPGTKRHGPELLEDGPKKGEGDGELGRSWSKAMCVLDASNHLFQPAIVKG</sequence>
<gene>
    <name evidence="3" type="ORF">UBRO2_03175</name>
    <name evidence="2" type="ORF">UBRO_20812</name>
</gene>